<dbReference type="GO" id="GO:0003677">
    <property type="term" value="F:DNA binding"/>
    <property type="evidence" value="ECO:0007669"/>
    <property type="project" value="UniProtKB-KW"/>
</dbReference>
<keyword evidence="3" id="KW-1185">Reference proteome</keyword>
<accession>A0A4Z0V2A6</accession>
<reference evidence="2 3" key="1">
    <citation type="submission" date="2019-02" db="EMBL/GenBank/DDBJ databases">
        <title>Isolation and identification of novel species under the genus Muribaculum.</title>
        <authorList>
            <person name="Miyake S."/>
            <person name="Ding Y."/>
            <person name="Low A."/>
            <person name="Soh M."/>
            <person name="Seedorf H."/>
        </authorList>
    </citation>
    <scope>NUCLEOTIDE SEQUENCE [LARGE SCALE GENOMIC DNA]</scope>
    <source>
        <strain evidence="2 3">TLL-A3</strain>
    </source>
</reference>
<evidence type="ECO:0000313" key="2">
    <source>
        <dbReference type="EMBL" id="TGG36884.1"/>
    </source>
</evidence>
<evidence type="ECO:0000313" key="3">
    <source>
        <dbReference type="Proteomes" id="UP000297635"/>
    </source>
</evidence>
<dbReference type="Proteomes" id="UP000297635">
    <property type="component" value="Unassembled WGS sequence"/>
</dbReference>
<comment type="caution">
    <text evidence="2">The sequence shown here is derived from an EMBL/GenBank/DDBJ whole genome shotgun (WGS) entry which is preliminary data.</text>
</comment>
<gene>
    <name evidence="2" type="ORF">EZ315_13740</name>
</gene>
<evidence type="ECO:0000259" key="1">
    <source>
        <dbReference type="Pfam" id="PF12728"/>
    </source>
</evidence>
<dbReference type="Pfam" id="PF12728">
    <property type="entry name" value="HTH_17"/>
    <property type="match status" value="1"/>
</dbReference>
<sequence>MTQDSLSFDQLPGAVMSLTALVKELSREVCELRGQLAALSENSKQSVNFIGIDRACSILGKAKSTIYALAREGKLPAYKDPGDKEWKFIEDELVNVVKGNKSVSKIQSFEDMEANLRKGTRPRNWAK</sequence>
<dbReference type="InterPro" id="IPR041657">
    <property type="entry name" value="HTH_17"/>
</dbReference>
<proteinExistence type="predicted"/>
<protein>
    <submittedName>
        <fullName evidence="2">DNA-binding protein</fullName>
    </submittedName>
</protein>
<dbReference type="AlphaFoldDB" id="A0A4Z0V2A6"/>
<keyword evidence="2" id="KW-0238">DNA-binding</keyword>
<name>A0A4Z0V2A6_9BACT</name>
<feature type="domain" description="Helix-turn-helix" evidence="1">
    <location>
        <begin position="53"/>
        <end position="95"/>
    </location>
</feature>
<dbReference type="EMBL" id="SJSA01000002">
    <property type="protein sequence ID" value="TGG36884.1"/>
    <property type="molecule type" value="Genomic_DNA"/>
</dbReference>
<organism evidence="2 3">
    <name type="scientific">Duncaniella freteri</name>
    <dbReference type="NCBI Taxonomy" id="2530391"/>
    <lineage>
        <taxon>Bacteria</taxon>
        <taxon>Pseudomonadati</taxon>
        <taxon>Bacteroidota</taxon>
        <taxon>Bacteroidia</taxon>
        <taxon>Bacteroidales</taxon>
        <taxon>Muribaculaceae</taxon>
        <taxon>Duncaniella</taxon>
    </lineage>
</organism>